<dbReference type="EC" id="2.7.13.3" evidence="2"/>
<dbReference type="InterPro" id="IPR003594">
    <property type="entry name" value="HATPase_dom"/>
</dbReference>
<dbReference type="Proteomes" id="UP000635565">
    <property type="component" value="Unassembled WGS sequence"/>
</dbReference>
<dbReference type="InterPro" id="IPR005467">
    <property type="entry name" value="His_kinase_dom"/>
</dbReference>
<comment type="caution">
    <text evidence="7">The sequence shown here is derived from an EMBL/GenBank/DDBJ whole genome shotgun (WGS) entry which is preliminary data.</text>
</comment>
<dbReference type="SMART" id="SM00387">
    <property type="entry name" value="HATPase_c"/>
    <property type="match status" value="1"/>
</dbReference>
<proteinExistence type="predicted"/>
<gene>
    <name evidence="7" type="ORF">KSZ_14980</name>
</gene>
<dbReference type="InterPro" id="IPR004358">
    <property type="entry name" value="Sig_transdc_His_kin-like_C"/>
</dbReference>
<dbReference type="EMBL" id="BNJJ01000003">
    <property type="protein sequence ID" value="GHO83492.1"/>
    <property type="molecule type" value="Genomic_DNA"/>
</dbReference>
<evidence type="ECO:0000256" key="4">
    <source>
        <dbReference type="ARBA" id="ARBA00022777"/>
    </source>
</evidence>
<dbReference type="RefSeq" id="WP_201361147.1">
    <property type="nucleotide sequence ID" value="NZ_BNJJ01000003.1"/>
</dbReference>
<reference evidence="7 8" key="1">
    <citation type="journal article" date="2021" name="Int. J. Syst. Evol. Microbiol.">
        <title>Reticulibacter mediterranei gen. nov., sp. nov., within the new family Reticulibacteraceae fam. nov., and Ktedonospora formicarum gen. nov., sp. nov., Ktedonobacter robiniae sp. nov., Dictyobacter formicarum sp. nov. and Dictyobacter arantiisoli sp. nov., belonging to the class Ktedonobacteria.</title>
        <authorList>
            <person name="Yabe S."/>
            <person name="Zheng Y."/>
            <person name="Wang C.M."/>
            <person name="Sakai Y."/>
            <person name="Abe K."/>
            <person name="Yokota A."/>
            <person name="Donadio S."/>
            <person name="Cavaletti L."/>
            <person name="Monciardini P."/>
        </authorList>
    </citation>
    <scope>NUCLEOTIDE SEQUENCE [LARGE SCALE GENOMIC DNA]</scope>
    <source>
        <strain evidence="7 8">SOSP1-9</strain>
    </source>
</reference>
<dbReference type="PROSITE" id="PS50109">
    <property type="entry name" value="HIS_KIN"/>
    <property type="match status" value="1"/>
</dbReference>
<dbReference type="CDD" id="cd00075">
    <property type="entry name" value="HATPase"/>
    <property type="match status" value="1"/>
</dbReference>
<dbReference type="PRINTS" id="PR00344">
    <property type="entry name" value="BCTRLSENSOR"/>
</dbReference>
<keyword evidence="5" id="KW-0902">Two-component regulatory system</keyword>
<keyword evidence="3" id="KW-0597">Phosphoprotein</keyword>
<evidence type="ECO:0000313" key="8">
    <source>
        <dbReference type="Proteomes" id="UP000635565"/>
    </source>
</evidence>
<dbReference type="InterPro" id="IPR036890">
    <property type="entry name" value="HATPase_C_sf"/>
</dbReference>
<evidence type="ECO:0000256" key="2">
    <source>
        <dbReference type="ARBA" id="ARBA00012438"/>
    </source>
</evidence>
<organism evidence="7 8">
    <name type="scientific">Dictyobacter formicarum</name>
    <dbReference type="NCBI Taxonomy" id="2778368"/>
    <lineage>
        <taxon>Bacteria</taxon>
        <taxon>Bacillati</taxon>
        <taxon>Chloroflexota</taxon>
        <taxon>Ktedonobacteria</taxon>
        <taxon>Ktedonobacterales</taxon>
        <taxon>Dictyobacteraceae</taxon>
        <taxon>Dictyobacter</taxon>
    </lineage>
</organism>
<keyword evidence="4" id="KW-0808">Transferase</keyword>
<dbReference type="Pfam" id="PF02518">
    <property type="entry name" value="HATPase_c"/>
    <property type="match status" value="1"/>
</dbReference>
<sequence>MAEHQPSAPTHPIVLDMLPMAQTAPVVADPERIKQVVDTYLENALVSSPNDQPVMVRLRVEESMVHVSVHDEGAGIPDREQKCLWDRFYRGKGSAVQQELDLSLGLGFFLCKAFIEHHQGGVGVQSEPGHGTTFWFTLPLCAEEKP</sequence>
<feature type="domain" description="Histidine kinase" evidence="6">
    <location>
        <begin position="1"/>
        <end position="142"/>
    </location>
</feature>
<accession>A0ABQ3VBG8</accession>
<evidence type="ECO:0000313" key="7">
    <source>
        <dbReference type="EMBL" id="GHO83492.1"/>
    </source>
</evidence>
<comment type="catalytic activity">
    <reaction evidence="1">
        <text>ATP + protein L-histidine = ADP + protein N-phospho-L-histidine.</text>
        <dbReference type="EC" id="2.7.13.3"/>
    </reaction>
</comment>
<evidence type="ECO:0000256" key="1">
    <source>
        <dbReference type="ARBA" id="ARBA00000085"/>
    </source>
</evidence>
<evidence type="ECO:0000259" key="6">
    <source>
        <dbReference type="PROSITE" id="PS50109"/>
    </source>
</evidence>
<evidence type="ECO:0000256" key="5">
    <source>
        <dbReference type="ARBA" id="ARBA00023012"/>
    </source>
</evidence>
<dbReference type="PANTHER" id="PTHR43547">
    <property type="entry name" value="TWO-COMPONENT HISTIDINE KINASE"/>
    <property type="match status" value="1"/>
</dbReference>
<name>A0ABQ3VBG8_9CHLR</name>
<keyword evidence="8" id="KW-1185">Reference proteome</keyword>
<dbReference type="Gene3D" id="3.30.565.10">
    <property type="entry name" value="Histidine kinase-like ATPase, C-terminal domain"/>
    <property type="match status" value="1"/>
</dbReference>
<evidence type="ECO:0000256" key="3">
    <source>
        <dbReference type="ARBA" id="ARBA00022553"/>
    </source>
</evidence>
<dbReference type="PANTHER" id="PTHR43547:SF2">
    <property type="entry name" value="HYBRID SIGNAL TRANSDUCTION HISTIDINE KINASE C"/>
    <property type="match status" value="1"/>
</dbReference>
<dbReference type="SUPFAM" id="SSF55874">
    <property type="entry name" value="ATPase domain of HSP90 chaperone/DNA topoisomerase II/histidine kinase"/>
    <property type="match status" value="1"/>
</dbReference>
<protein>
    <recommendedName>
        <fullName evidence="2">histidine kinase</fullName>
        <ecNumber evidence="2">2.7.13.3</ecNumber>
    </recommendedName>
</protein>
<keyword evidence="4" id="KW-0418">Kinase</keyword>